<accession>A0ABU1LD00</accession>
<evidence type="ECO:0000313" key="2">
    <source>
        <dbReference type="Proteomes" id="UP001184853"/>
    </source>
</evidence>
<proteinExistence type="predicted"/>
<name>A0ABU1LD00_9FLAO</name>
<evidence type="ECO:0000313" key="1">
    <source>
        <dbReference type="EMBL" id="MDR6404480.1"/>
    </source>
</evidence>
<dbReference type="RefSeq" id="WP_147296971.1">
    <property type="nucleotide sequence ID" value="NZ_JAVDQS010000003.1"/>
</dbReference>
<dbReference type="EMBL" id="JAVDQS010000003">
    <property type="protein sequence ID" value="MDR6404480.1"/>
    <property type="molecule type" value="Genomic_DNA"/>
</dbReference>
<dbReference type="Proteomes" id="UP001184853">
    <property type="component" value="Unassembled WGS sequence"/>
</dbReference>
<sequence>MKLLTATNLSIESNEMRTQGMYLNPAKKGADINELIQNAPVEMPKLYGEMENNALVSEHFSSNAFQAYILCSDNMETFVKNANISHVTAERKMDVLNKYLKYLNLAKQINILEINKLNGEISQSKEDEEIKKLTQQLTN</sequence>
<organism evidence="1 2">
    <name type="scientific">Chryseobacterium geocarposphaerae</name>
    <dbReference type="NCBI Taxonomy" id="1416776"/>
    <lineage>
        <taxon>Bacteria</taxon>
        <taxon>Pseudomonadati</taxon>
        <taxon>Bacteroidota</taxon>
        <taxon>Flavobacteriia</taxon>
        <taxon>Flavobacteriales</taxon>
        <taxon>Weeksellaceae</taxon>
        <taxon>Chryseobacterium group</taxon>
        <taxon>Chryseobacterium</taxon>
    </lineage>
</organism>
<protein>
    <submittedName>
        <fullName evidence="1">Uncharacterized protein</fullName>
    </submittedName>
</protein>
<reference evidence="1 2" key="1">
    <citation type="submission" date="2023-07" db="EMBL/GenBank/DDBJ databases">
        <title>Sorghum-associated microbial communities from plants grown in Nebraska, USA.</title>
        <authorList>
            <person name="Schachtman D."/>
        </authorList>
    </citation>
    <scope>NUCLEOTIDE SEQUENCE [LARGE SCALE GENOMIC DNA]</scope>
    <source>
        <strain evidence="1 2">DS1709</strain>
    </source>
</reference>
<gene>
    <name evidence="1" type="ORF">J2781_001400</name>
</gene>
<keyword evidence="2" id="KW-1185">Reference proteome</keyword>
<comment type="caution">
    <text evidence="1">The sequence shown here is derived from an EMBL/GenBank/DDBJ whole genome shotgun (WGS) entry which is preliminary data.</text>
</comment>